<dbReference type="EMBL" id="JARJLG010000109">
    <property type="protein sequence ID" value="KAJ7744032.1"/>
    <property type="molecule type" value="Genomic_DNA"/>
</dbReference>
<evidence type="ECO:0000313" key="2">
    <source>
        <dbReference type="Proteomes" id="UP001215280"/>
    </source>
</evidence>
<sequence>MKNLQSGTVKRELQQPEKAVTMAVWWYPNWGLLSPKSKSAVRCSQEELHQENVVAVAVAGCASWGLLSPPMINLQPSVAKRELQPEKVSATVKEELQPEKAAAAAVVGCPNWGFSVRNRNLQSGAAKRKLQPGKVVAAAEADGTYQPPADHMHLTHVDPGCIGFCPRCHAESQPKKYRKIVVVHLMVTIWPYICAAVCSGNLFPVCGKINTVSHLHTFGDSAAADGAALPLVSLSVHGRMRRWMATAYVQAHLDEPE</sequence>
<comment type="caution">
    <text evidence="1">The sequence shown here is derived from an EMBL/GenBank/DDBJ whole genome shotgun (WGS) entry which is preliminary data.</text>
</comment>
<evidence type="ECO:0000313" key="1">
    <source>
        <dbReference type="EMBL" id="KAJ7744032.1"/>
    </source>
</evidence>
<accession>A0AAD7IJ27</accession>
<proteinExistence type="predicted"/>
<dbReference type="AlphaFoldDB" id="A0AAD7IJ27"/>
<reference evidence="1" key="1">
    <citation type="submission" date="2023-03" db="EMBL/GenBank/DDBJ databases">
        <title>Massive genome expansion in bonnet fungi (Mycena s.s.) driven by repeated elements and novel gene families across ecological guilds.</title>
        <authorList>
            <consortium name="Lawrence Berkeley National Laboratory"/>
            <person name="Harder C.B."/>
            <person name="Miyauchi S."/>
            <person name="Viragh M."/>
            <person name="Kuo A."/>
            <person name="Thoen E."/>
            <person name="Andreopoulos B."/>
            <person name="Lu D."/>
            <person name="Skrede I."/>
            <person name="Drula E."/>
            <person name="Henrissat B."/>
            <person name="Morin E."/>
            <person name="Kohler A."/>
            <person name="Barry K."/>
            <person name="LaButti K."/>
            <person name="Morin E."/>
            <person name="Salamov A."/>
            <person name="Lipzen A."/>
            <person name="Mereny Z."/>
            <person name="Hegedus B."/>
            <person name="Baldrian P."/>
            <person name="Stursova M."/>
            <person name="Weitz H."/>
            <person name="Taylor A."/>
            <person name="Grigoriev I.V."/>
            <person name="Nagy L.G."/>
            <person name="Martin F."/>
            <person name="Kauserud H."/>
        </authorList>
    </citation>
    <scope>NUCLEOTIDE SEQUENCE</scope>
    <source>
        <strain evidence="1">CBHHK188m</strain>
    </source>
</reference>
<dbReference type="Proteomes" id="UP001215280">
    <property type="component" value="Unassembled WGS sequence"/>
</dbReference>
<organism evidence="1 2">
    <name type="scientific">Mycena maculata</name>
    <dbReference type="NCBI Taxonomy" id="230809"/>
    <lineage>
        <taxon>Eukaryota</taxon>
        <taxon>Fungi</taxon>
        <taxon>Dikarya</taxon>
        <taxon>Basidiomycota</taxon>
        <taxon>Agaricomycotina</taxon>
        <taxon>Agaricomycetes</taxon>
        <taxon>Agaricomycetidae</taxon>
        <taxon>Agaricales</taxon>
        <taxon>Marasmiineae</taxon>
        <taxon>Mycenaceae</taxon>
        <taxon>Mycena</taxon>
    </lineage>
</organism>
<gene>
    <name evidence="1" type="ORF">DFH07DRAFT_777186</name>
</gene>
<name>A0AAD7IJ27_9AGAR</name>
<keyword evidence="2" id="KW-1185">Reference proteome</keyword>
<protein>
    <submittedName>
        <fullName evidence="1">Uncharacterized protein</fullName>
    </submittedName>
</protein>